<accession>A0A1G9BNR2</accession>
<feature type="domain" description="DUF7305" evidence="3">
    <location>
        <begin position="298"/>
        <end position="410"/>
    </location>
</feature>
<keyword evidence="1" id="KW-0472">Membrane</keyword>
<dbReference type="RefSeq" id="WP_093215950.1">
    <property type="nucleotide sequence ID" value="NZ_FNFL01000006.1"/>
</dbReference>
<feature type="transmembrane region" description="Helical" evidence="1">
    <location>
        <begin position="20"/>
        <end position="41"/>
    </location>
</feature>
<dbReference type="Pfam" id="PF14341">
    <property type="entry name" value="PilX_N"/>
    <property type="match status" value="1"/>
</dbReference>
<dbReference type="AlphaFoldDB" id="A0A1G9BNR2"/>
<keyword evidence="1" id="KW-1133">Transmembrane helix</keyword>
<organism evidence="4 5">
    <name type="scientific">Sediminibacillus albus</name>
    <dbReference type="NCBI Taxonomy" id="407036"/>
    <lineage>
        <taxon>Bacteria</taxon>
        <taxon>Bacillati</taxon>
        <taxon>Bacillota</taxon>
        <taxon>Bacilli</taxon>
        <taxon>Bacillales</taxon>
        <taxon>Bacillaceae</taxon>
        <taxon>Sediminibacillus</taxon>
    </lineage>
</organism>
<evidence type="ECO:0000259" key="2">
    <source>
        <dbReference type="Pfam" id="PF14341"/>
    </source>
</evidence>
<dbReference type="Pfam" id="PF23981">
    <property type="entry name" value="DUF7305"/>
    <property type="match status" value="1"/>
</dbReference>
<keyword evidence="5" id="KW-1185">Reference proteome</keyword>
<reference evidence="4 5" key="1">
    <citation type="submission" date="2016-10" db="EMBL/GenBank/DDBJ databases">
        <authorList>
            <person name="de Groot N.N."/>
        </authorList>
    </citation>
    <scope>NUCLEOTIDE SEQUENCE [LARGE SCALE GENOMIC DNA]</scope>
    <source>
        <strain evidence="4 5">CGMCC 1.6502</strain>
    </source>
</reference>
<evidence type="ECO:0000313" key="5">
    <source>
        <dbReference type="Proteomes" id="UP000198694"/>
    </source>
</evidence>
<feature type="domain" description="Type 4 fimbrial biogenesis protein PilX N-terminal" evidence="2">
    <location>
        <begin position="15"/>
        <end position="63"/>
    </location>
</feature>
<dbReference type="OrthoDB" id="2163447at2"/>
<dbReference type="InterPro" id="IPR055729">
    <property type="entry name" value="DUF7305"/>
</dbReference>
<gene>
    <name evidence="4" type="ORF">SAMN05216243_3045</name>
</gene>
<keyword evidence="1" id="KW-0812">Transmembrane</keyword>
<dbReference type="Proteomes" id="UP000198694">
    <property type="component" value="Unassembled WGS sequence"/>
</dbReference>
<evidence type="ECO:0000259" key="3">
    <source>
        <dbReference type="Pfam" id="PF23981"/>
    </source>
</evidence>
<dbReference type="STRING" id="407036.SAMN05216243_3045"/>
<dbReference type="EMBL" id="FNFL01000006">
    <property type="protein sequence ID" value="SDK41063.1"/>
    <property type="molecule type" value="Genomic_DNA"/>
</dbReference>
<evidence type="ECO:0000313" key="4">
    <source>
        <dbReference type="EMBL" id="SDK41063.1"/>
    </source>
</evidence>
<sequence length="490" mass="52613">MRLIDLRGRKLNNESGAALVMTLLVMVVLSVLGFALLGIIVHNTNLSAGERSYQSAYYIAESGATVRLNEIEDKVETHCYAYDSASAYWNCIEEEMTAANTYGERYFEKNFGVQPEAVVRVEEGETAKDTKQYTLVSKGVVGKRSRTVERPITVKWIPKGNGGLQVPEDMAVYTNTTIELNGGARIKGNIGTNSNEEHSIRFSGGTVLENGAIYVPEGAEDKAVDAPHYMEDNLPKPVGKSESPLELPAFPEFPVFSAIEDQKLQGGNNGEINNGRLSINNGKATYQLTLNKDVSLEEIHIGSNNRLDIDLNGRDVSMVVERLHLENGHINLVNPGKLTLYVKDRITFGSGSTLNDSGDIKDLNVYLKGANKVTLAGAQKVSGSLFAEAADIELTGGGDFSGHILTGGTSVKITGGARSASLILAPHAGFKLAGGGRTAGAVIADSFHGSGGTNAVYEAIDFDDFPFGTRGDHGTEEDLISKKPVREVKQ</sequence>
<name>A0A1G9BNR2_9BACI</name>
<evidence type="ECO:0000256" key="1">
    <source>
        <dbReference type="SAM" id="Phobius"/>
    </source>
</evidence>
<evidence type="ECO:0008006" key="6">
    <source>
        <dbReference type="Google" id="ProtNLM"/>
    </source>
</evidence>
<protein>
    <recommendedName>
        <fullName evidence="6">PilX N-terminal</fullName>
    </recommendedName>
</protein>
<dbReference type="InterPro" id="IPR025746">
    <property type="entry name" value="PilX_N_dom"/>
</dbReference>
<proteinExistence type="predicted"/>